<dbReference type="InterPro" id="IPR000524">
    <property type="entry name" value="Tscrpt_reg_HTH_GntR"/>
</dbReference>
<keyword evidence="1" id="KW-0805">Transcription regulation</keyword>
<dbReference type="InterPro" id="IPR036390">
    <property type="entry name" value="WH_DNA-bd_sf"/>
</dbReference>
<name>A0ABZ0RIB9_9BACT</name>
<evidence type="ECO:0000256" key="2">
    <source>
        <dbReference type="ARBA" id="ARBA00023125"/>
    </source>
</evidence>
<evidence type="ECO:0000313" key="6">
    <source>
        <dbReference type="Proteomes" id="UP001324993"/>
    </source>
</evidence>
<dbReference type="InterPro" id="IPR036388">
    <property type="entry name" value="WH-like_DNA-bd_sf"/>
</dbReference>
<gene>
    <name evidence="5" type="ORF">SH580_15455</name>
</gene>
<evidence type="ECO:0000256" key="3">
    <source>
        <dbReference type="ARBA" id="ARBA00023163"/>
    </source>
</evidence>
<keyword evidence="6" id="KW-1185">Reference proteome</keyword>
<dbReference type="Gene3D" id="1.10.10.10">
    <property type="entry name" value="Winged helix-like DNA-binding domain superfamily/Winged helix DNA-binding domain"/>
    <property type="match status" value="1"/>
</dbReference>
<keyword evidence="3" id="KW-0804">Transcription</keyword>
<dbReference type="PROSITE" id="PS50949">
    <property type="entry name" value="HTH_GNTR"/>
    <property type="match status" value="1"/>
</dbReference>
<accession>A0ABZ0RIB9</accession>
<protein>
    <recommendedName>
        <fullName evidence="4">HTH gntR-type domain-containing protein</fullName>
    </recommendedName>
</protein>
<evidence type="ECO:0000256" key="1">
    <source>
        <dbReference type="ARBA" id="ARBA00023015"/>
    </source>
</evidence>
<dbReference type="RefSeq" id="WP_319831739.1">
    <property type="nucleotide sequence ID" value="NZ_CP138858.1"/>
</dbReference>
<sequence>MSTKQKDRVFFEVLAKLNRYIEANIKTEGFLPSESKMCELFEVSRVTYRSAVAAFRTNGFIVSYPKKGHYVLPRQYWAKKVGVVLGHGKESPFIQLGEILGSLINNLECDGINVQIIQSSLPENLRWRAMAHGVRALAWVYPSDEVRSVIQQASGPLPYSELLIDTQYLSSAIGIEQPTPVIAIDGDDYNSRKIHFIHARGHRKVAFISSTQAESQRLSRIIGKLALEFEGMHIFLQQSDSLLEIIKLAQRQAVTAIVATGNLHEQEQLIRSLNALDVAGSLEVFLPNEHILKYFQQQYPSLGISGYSFIDWKQFGETAAEALSANILSGKPIQSRLVRSYHDCILD</sequence>
<dbReference type="SUPFAM" id="SSF46785">
    <property type="entry name" value="Winged helix' DNA-binding domain"/>
    <property type="match status" value="1"/>
</dbReference>
<dbReference type="PRINTS" id="PR00035">
    <property type="entry name" value="HTHGNTR"/>
</dbReference>
<feature type="domain" description="HTH gntR-type" evidence="4">
    <location>
        <begin position="7"/>
        <end position="74"/>
    </location>
</feature>
<proteinExistence type="predicted"/>
<evidence type="ECO:0000259" key="4">
    <source>
        <dbReference type="PROSITE" id="PS50949"/>
    </source>
</evidence>
<keyword evidence="2" id="KW-0238">DNA-binding</keyword>
<dbReference type="Proteomes" id="UP001324993">
    <property type="component" value="Chromosome"/>
</dbReference>
<dbReference type="EMBL" id="CP138858">
    <property type="protein sequence ID" value="WPJ94828.1"/>
    <property type="molecule type" value="Genomic_DNA"/>
</dbReference>
<evidence type="ECO:0000313" key="5">
    <source>
        <dbReference type="EMBL" id="WPJ94828.1"/>
    </source>
</evidence>
<reference evidence="5 6" key="1">
    <citation type="submission" date="2023-11" db="EMBL/GenBank/DDBJ databases">
        <title>Coraliomargarita sp. nov., isolated from marine algae.</title>
        <authorList>
            <person name="Lee J.K."/>
            <person name="Baek J.H."/>
            <person name="Kim J.M."/>
            <person name="Choi D.G."/>
            <person name="Jeon C.O."/>
        </authorList>
    </citation>
    <scope>NUCLEOTIDE SEQUENCE [LARGE SCALE GENOMIC DNA]</scope>
    <source>
        <strain evidence="5 6">J2-16</strain>
    </source>
</reference>
<organism evidence="5 6">
    <name type="scientific">Coraliomargarita algicola</name>
    <dbReference type="NCBI Taxonomy" id="3092156"/>
    <lineage>
        <taxon>Bacteria</taxon>
        <taxon>Pseudomonadati</taxon>
        <taxon>Verrucomicrobiota</taxon>
        <taxon>Opitutia</taxon>
        <taxon>Puniceicoccales</taxon>
        <taxon>Coraliomargaritaceae</taxon>
        <taxon>Coraliomargarita</taxon>
    </lineage>
</organism>